<gene>
    <name evidence="1" type="ORF">CSSPJE1EN1_LOCUS14487</name>
</gene>
<evidence type="ECO:0000313" key="1">
    <source>
        <dbReference type="EMBL" id="CAK9269009.1"/>
    </source>
</evidence>
<reference evidence="1 2" key="1">
    <citation type="submission" date="2024-02" db="EMBL/GenBank/DDBJ databases">
        <authorList>
            <consortium name="ELIXIR-Norway"/>
            <consortium name="Elixir Norway"/>
        </authorList>
    </citation>
    <scope>NUCLEOTIDE SEQUENCE [LARGE SCALE GENOMIC DNA]</scope>
</reference>
<proteinExistence type="predicted"/>
<sequence length="72" mass="8001">MQFKHELIQFRVRIMSLFRLLFVALPKRPLRSILKIATALQSLGRSAAMARGGGNRERWVSAAGLNAGLHGN</sequence>
<accession>A0ABP0WRK7</accession>
<name>A0ABP0WRK7_9BRYO</name>
<dbReference type="Proteomes" id="UP001497444">
    <property type="component" value="Chromosome 2"/>
</dbReference>
<organism evidence="1 2">
    <name type="scientific">Sphagnum jensenii</name>
    <dbReference type="NCBI Taxonomy" id="128206"/>
    <lineage>
        <taxon>Eukaryota</taxon>
        <taxon>Viridiplantae</taxon>
        <taxon>Streptophyta</taxon>
        <taxon>Embryophyta</taxon>
        <taxon>Bryophyta</taxon>
        <taxon>Sphagnophytina</taxon>
        <taxon>Sphagnopsida</taxon>
        <taxon>Sphagnales</taxon>
        <taxon>Sphagnaceae</taxon>
        <taxon>Sphagnum</taxon>
    </lineage>
</organism>
<keyword evidence="2" id="KW-1185">Reference proteome</keyword>
<dbReference type="EMBL" id="OZ020097">
    <property type="protein sequence ID" value="CAK9269009.1"/>
    <property type="molecule type" value="Genomic_DNA"/>
</dbReference>
<evidence type="ECO:0000313" key="2">
    <source>
        <dbReference type="Proteomes" id="UP001497444"/>
    </source>
</evidence>
<protein>
    <submittedName>
        <fullName evidence="1">Uncharacterized protein</fullName>
    </submittedName>
</protein>